<organism evidence="1 2">
    <name type="scientific">Actinoplanes couchii</name>
    <dbReference type="NCBI Taxonomy" id="403638"/>
    <lineage>
        <taxon>Bacteria</taxon>
        <taxon>Bacillati</taxon>
        <taxon>Actinomycetota</taxon>
        <taxon>Actinomycetes</taxon>
        <taxon>Micromonosporales</taxon>
        <taxon>Micromonosporaceae</taxon>
        <taxon>Actinoplanes</taxon>
    </lineage>
</organism>
<gene>
    <name evidence="1" type="ORF">Aco03nite_052510</name>
</gene>
<evidence type="ECO:0000313" key="1">
    <source>
        <dbReference type="EMBL" id="GID56847.1"/>
    </source>
</evidence>
<dbReference type="Proteomes" id="UP000612282">
    <property type="component" value="Unassembled WGS sequence"/>
</dbReference>
<proteinExistence type="predicted"/>
<dbReference type="Gene3D" id="1.20.59.10">
    <property type="entry name" value="Chorismate mutase"/>
    <property type="match status" value="1"/>
</dbReference>
<sequence length="96" mass="10531">MTVGTPVTPEDLFAPEPEADPCDSLDDLLISMLIDRTLRARGQHEARAEAGLPVRKMAWEYAMVKRYTSRLGPEGAEIARAMLALAHSRSDLPPDA</sequence>
<dbReference type="EMBL" id="BOMG01000064">
    <property type="protein sequence ID" value="GID56847.1"/>
    <property type="molecule type" value="Genomic_DNA"/>
</dbReference>
<protein>
    <recommendedName>
        <fullName evidence="3">Chorismate mutase</fullName>
    </recommendedName>
</protein>
<dbReference type="RefSeq" id="WP_203798819.1">
    <property type="nucleotide sequence ID" value="NZ_BAAAQE010000094.1"/>
</dbReference>
<accession>A0ABQ3XEB3</accession>
<name>A0ABQ3XEB3_9ACTN</name>
<comment type="caution">
    <text evidence="1">The sequence shown here is derived from an EMBL/GenBank/DDBJ whole genome shotgun (WGS) entry which is preliminary data.</text>
</comment>
<evidence type="ECO:0008006" key="3">
    <source>
        <dbReference type="Google" id="ProtNLM"/>
    </source>
</evidence>
<reference evidence="1 2" key="1">
    <citation type="submission" date="2021-01" db="EMBL/GenBank/DDBJ databases">
        <title>Whole genome shotgun sequence of Actinoplanes couchii NBRC 106145.</title>
        <authorList>
            <person name="Komaki H."/>
            <person name="Tamura T."/>
        </authorList>
    </citation>
    <scope>NUCLEOTIDE SEQUENCE [LARGE SCALE GENOMIC DNA]</scope>
    <source>
        <strain evidence="1 2">NBRC 106145</strain>
    </source>
</reference>
<evidence type="ECO:0000313" key="2">
    <source>
        <dbReference type="Proteomes" id="UP000612282"/>
    </source>
</evidence>
<keyword evidence="2" id="KW-1185">Reference proteome</keyword>
<dbReference type="InterPro" id="IPR036979">
    <property type="entry name" value="CM_dom_sf"/>
</dbReference>